<dbReference type="PROSITE" id="PS50943">
    <property type="entry name" value="HTH_CROC1"/>
    <property type="match status" value="1"/>
</dbReference>
<dbReference type="CDD" id="cd00093">
    <property type="entry name" value="HTH_XRE"/>
    <property type="match status" value="1"/>
</dbReference>
<dbReference type="Gene3D" id="1.10.260.40">
    <property type="entry name" value="lambda repressor-like DNA-binding domains"/>
    <property type="match status" value="1"/>
</dbReference>
<keyword evidence="1" id="KW-0805">Transcription regulation</keyword>
<dbReference type="SMART" id="SM00530">
    <property type="entry name" value="HTH_XRE"/>
    <property type="match status" value="1"/>
</dbReference>
<dbReference type="Gene3D" id="2.10.109.10">
    <property type="entry name" value="Umud Fragment, subunit A"/>
    <property type="match status" value="1"/>
</dbReference>
<dbReference type="EMBL" id="AP018492">
    <property type="protein sequence ID" value="BBC60669.1"/>
    <property type="molecule type" value="Genomic_DNA"/>
</dbReference>
<dbReference type="SUPFAM" id="SSF47413">
    <property type="entry name" value="lambda repressor-like DNA-binding domains"/>
    <property type="match status" value="1"/>
</dbReference>
<dbReference type="Proteomes" id="UP000269226">
    <property type="component" value="Chromosome"/>
</dbReference>
<dbReference type="InterPro" id="IPR001387">
    <property type="entry name" value="Cro/C1-type_HTH"/>
</dbReference>
<evidence type="ECO:0000256" key="2">
    <source>
        <dbReference type="ARBA" id="ARBA00023125"/>
    </source>
</evidence>
<dbReference type="OMA" id="TSEYYEI"/>
<evidence type="ECO:0000313" key="6">
    <source>
        <dbReference type="Proteomes" id="UP000269226"/>
    </source>
</evidence>
<dbReference type="AlphaFoldDB" id="A0A2Z5Y1J4"/>
<dbReference type="InterPro" id="IPR015927">
    <property type="entry name" value="Peptidase_S24_S26A/B/C"/>
</dbReference>
<dbReference type="InterPro" id="IPR010982">
    <property type="entry name" value="Lambda_DNA-bd_dom_sf"/>
</dbReference>
<proteinExistence type="predicted"/>
<evidence type="ECO:0000256" key="1">
    <source>
        <dbReference type="ARBA" id="ARBA00023015"/>
    </source>
</evidence>
<dbReference type="CDD" id="cd06529">
    <property type="entry name" value="S24_LexA-like"/>
    <property type="match status" value="1"/>
</dbReference>
<dbReference type="InterPro" id="IPR036286">
    <property type="entry name" value="LexA/Signal_pep-like_sf"/>
</dbReference>
<dbReference type="GO" id="GO:0003677">
    <property type="term" value="F:DNA binding"/>
    <property type="evidence" value="ECO:0007669"/>
    <property type="project" value="UniProtKB-KW"/>
</dbReference>
<keyword evidence="3" id="KW-0804">Transcription</keyword>
<dbReference type="Pfam" id="PF01381">
    <property type="entry name" value="HTH_3"/>
    <property type="match status" value="1"/>
</dbReference>
<evidence type="ECO:0000313" key="5">
    <source>
        <dbReference type="EMBL" id="BBC60669.1"/>
    </source>
</evidence>
<dbReference type="InterPro" id="IPR039418">
    <property type="entry name" value="LexA-like"/>
</dbReference>
<protein>
    <submittedName>
        <fullName evidence="5">CI-like repressor, phage associated</fullName>
    </submittedName>
</protein>
<keyword evidence="2" id="KW-0238">DNA-binding</keyword>
<dbReference type="RefSeq" id="WP_013774356.1">
    <property type="nucleotide sequence ID" value="NZ_AP018492.1"/>
</dbReference>
<dbReference type="Pfam" id="PF00717">
    <property type="entry name" value="Peptidase_S24"/>
    <property type="match status" value="1"/>
</dbReference>
<gene>
    <name evidence="5" type="ORF">DAT561_0534</name>
</gene>
<sequence>MTIGERIKARRKELKLSADIVAEKLGVSRSTIFRYEKGDIEKLPTNILENIAIILHTSPAYLMGWEENGPNITILYNKLNAKNQKLTYNFAERRLEEQSQVNSLSLHQKTHQKDHFRLFDWCGYVSAGTGEYLDGEDIRETIQLLEEDIPETADFALTVNGDSMKPVFKNHETIFIEKTTDLPSGSIGIVIVENEAYLKKIYIHDDCITLVSLNPAYKNIIIKETDAIKVVGRVVI</sequence>
<dbReference type="PANTHER" id="PTHR40661:SF1">
    <property type="entry name" value="HTH CRO_C1-TYPE DOMAIN-CONTAINING PROTEIN"/>
    <property type="match status" value="1"/>
</dbReference>
<dbReference type="SUPFAM" id="SSF51306">
    <property type="entry name" value="LexA/Signal peptidase"/>
    <property type="match status" value="1"/>
</dbReference>
<organism evidence="5 6">
    <name type="scientific">Melissococcus plutonius</name>
    <dbReference type="NCBI Taxonomy" id="33970"/>
    <lineage>
        <taxon>Bacteria</taxon>
        <taxon>Bacillati</taxon>
        <taxon>Bacillota</taxon>
        <taxon>Bacilli</taxon>
        <taxon>Lactobacillales</taxon>
        <taxon>Enterococcaceae</taxon>
        <taxon>Melissococcus</taxon>
    </lineage>
</organism>
<evidence type="ECO:0000259" key="4">
    <source>
        <dbReference type="PROSITE" id="PS50943"/>
    </source>
</evidence>
<reference evidence="5 6" key="1">
    <citation type="submission" date="2018-01" db="EMBL/GenBank/DDBJ databases">
        <title>Whole genome sequence of Melissococcus plutonius DAT561.</title>
        <authorList>
            <person name="Okumura K."/>
            <person name="Takamatsu D."/>
            <person name="Okura M."/>
        </authorList>
    </citation>
    <scope>NUCLEOTIDE SEQUENCE [LARGE SCALE GENOMIC DNA]</scope>
    <source>
        <strain evidence="5 6">DAT561</strain>
    </source>
</reference>
<name>A0A2Z5Y1J4_9ENTE</name>
<dbReference type="PANTHER" id="PTHR40661">
    <property type="match status" value="1"/>
</dbReference>
<evidence type="ECO:0000256" key="3">
    <source>
        <dbReference type="ARBA" id="ARBA00023163"/>
    </source>
</evidence>
<dbReference type="GeneID" id="57043092"/>
<feature type="domain" description="HTH cro/C1-type" evidence="4">
    <location>
        <begin position="7"/>
        <end position="62"/>
    </location>
</feature>
<accession>A0A2Z5Y1J4</accession>